<reference evidence="1 2" key="1">
    <citation type="submission" date="2024-09" db="EMBL/GenBank/DDBJ databases">
        <authorList>
            <person name="D'Angelo T."/>
        </authorList>
    </citation>
    <scope>NUCLEOTIDE SEQUENCE [LARGE SCALE GENOMIC DNA]</scope>
    <source>
        <strain evidence="1">SAG AM-320-E07</strain>
    </source>
</reference>
<name>A0ABV6YMH2_UNCEI</name>
<comment type="caution">
    <text evidence="1">The sequence shown here is derived from an EMBL/GenBank/DDBJ whole genome shotgun (WGS) entry which is preliminary data.</text>
</comment>
<dbReference type="Proteomes" id="UP001593833">
    <property type="component" value="Unassembled WGS sequence"/>
</dbReference>
<proteinExistence type="predicted"/>
<organism evidence="1 2">
    <name type="scientific">Eiseniibacteriota bacterium</name>
    <dbReference type="NCBI Taxonomy" id="2212470"/>
    <lineage>
        <taxon>Bacteria</taxon>
        <taxon>Candidatus Eiseniibacteriota</taxon>
    </lineage>
</organism>
<keyword evidence="2" id="KW-1185">Reference proteome</keyword>
<sequence length="113" mass="12304">MECARTYARAGAGGIQNAVLIAGQHARAYGGRNRRPATPSVLLYDGIAFDRFELRSTDSLGPAIGLYEGILTSATYRVRIRLDNPQSGANCDQIDDPLGKCPLRLQRLQERVG</sequence>
<gene>
    <name evidence="1" type="ORF">ACFL6M_07255</name>
</gene>
<evidence type="ECO:0000313" key="2">
    <source>
        <dbReference type="Proteomes" id="UP001593833"/>
    </source>
</evidence>
<evidence type="ECO:0000313" key="1">
    <source>
        <dbReference type="EMBL" id="MFC1573379.1"/>
    </source>
</evidence>
<protein>
    <submittedName>
        <fullName evidence="1">Uncharacterized protein</fullName>
    </submittedName>
</protein>
<dbReference type="EMBL" id="JBHPKH010000142">
    <property type="protein sequence ID" value="MFC1573379.1"/>
    <property type="molecule type" value="Genomic_DNA"/>
</dbReference>
<accession>A0ABV6YMH2</accession>